<accession>A0A814RY61</accession>
<evidence type="ECO:0000313" key="4">
    <source>
        <dbReference type="Proteomes" id="UP000663860"/>
    </source>
</evidence>
<evidence type="ECO:0000256" key="1">
    <source>
        <dbReference type="SAM" id="MobiDB-lite"/>
    </source>
</evidence>
<name>A0A814RY61_9BILA</name>
<protein>
    <submittedName>
        <fullName evidence="2">Uncharacterized protein</fullName>
    </submittedName>
</protein>
<gene>
    <name evidence="2" type="ORF">IZO911_LOCUS25145</name>
    <name evidence="3" type="ORF">KXQ929_LOCUS14717</name>
</gene>
<evidence type="ECO:0000313" key="3">
    <source>
        <dbReference type="EMBL" id="CAF3759533.1"/>
    </source>
</evidence>
<dbReference type="Proteomes" id="UP000663860">
    <property type="component" value="Unassembled WGS sequence"/>
</dbReference>
<dbReference type="Proteomes" id="UP000663868">
    <property type="component" value="Unassembled WGS sequence"/>
</dbReference>
<comment type="caution">
    <text evidence="2">The sequence shown here is derived from an EMBL/GenBank/DDBJ whole genome shotgun (WGS) entry which is preliminary data.</text>
</comment>
<dbReference type="EMBL" id="CAJNOE010000311">
    <property type="protein sequence ID" value="CAF1139520.1"/>
    <property type="molecule type" value="Genomic_DNA"/>
</dbReference>
<sequence length="231" mass="26940">MFQTSNIVCQNVHLTDDLKIGLEYDRYNGLLNIFVKNIGNNNNQLPSHINILSNQSNDYDLTVNKNEYLFNSSDDDEQDIENEITDLSYRDEYEPKICIELSNIYVYDLFDENENDLCQTVITSPPLLFSSSLSTSSSSSSCFDEQTTDNDDGYSTHSLDDIDHHHHHQEQQQQQSISILPSKLIIPFVPYQHHHYPEEYVSSIRRLIEQVMWLSPFKKTVKTMMINHLFH</sequence>
<proteinExistence type="predicted"/>
<evidence type="ECO:0000313" key="2">
    <source>
        <dbReference type="EMBL" id="CAF1139520.1"/>
    </source>
</evidence>
<organism evidence="2 4">
    <name type="scientific">Adineta steineri</name>
    <dbReference type="NCBI Taxonomy" id="433720"/>
    <lineage>
        <taxon>Eukaryota</taxon>
        <taxon>Metazoa</taxon>
        <taxon>Spiralia</taxon>
        <taxon>Gnathifera</taxon>
        <taxon>Rotifera</taxon>
        <taxon>Eurotatoria</taxon>
        <taxon>Bdelloidea</taxon>
        <taxon>Adinetida</taxon>
        <taxon>Adinetidae</taxon>
        <taxon>Adineta</taxon>
    </lineage>
</organism>
<dbReference type="AlphaFoldDB" id="A0A814RY61"/>
<reference evidence="2" key="1">
    <citation type="submission" date="2021-02" db="EMBL/GenBank/DDBJ databases">
        <authorList>
            <person name="Nowell W R."/>
        </authorList>
    </citation>
    <scope>NUCLEOTIDE SEQUENCE</scope>
</reference>
<dbReference type="EMBL" id="CAJOBB010000826">
    <property type="protein sequence ID" value="CAF3759533.1"/>
    <property type="molecule type" value="Genomic_DNA"/>
</dbReference>
<feature type="region of interest" description="Disordered" evidence="1">
    <location>
        <begin position="135"/>
        <end position="173"/>
    </location>
</feature>